<proteinExistence type="predicted"/>
<dbReference type="SUPFAM" id="SSF52540">
    <property type="entry name" value="P-loop containing nucleoside triphosphate hydrolases"/>
    <property type="match status" value="1"/>
</dbReference>
<dbReference type="InterPro" id="IPR027417">
    <property type="entry name" value="P-loop_NTPase"/>
</dbReference>
<dbReference type="PANTHER" id="PTHR37816:SF2">
    <property type="entry name" value="DNA TOPOLOGY MODULATION PROTEIN FLAR-RELATED PROTEIN"/>
    <property type="match status" value="1"/>
</dbReference>
<dbReference type="InterPro" id="IPR052922">
    <property type="entry name" value="Cytidylate_Kinase-2"/>
</dbReference>
<gene>
    <name evidence="1" type="ORF">HPK16_06945</name>
</gene>
<dbReference type="Gene3D" id="3.40.50.300">
    <property type="entry name" value="P-loop containing nucleotide triphosphate hydrolases"/>
    <property type="match status" value="1"/>
</dbReference>
<dbReference type="Pfam" id="PF13238">
    <property type="entry name" value="AAA_18"/>
    <property type="match status" value="1"/>
</dbReference>
<dbReference type="PANTHER" id="PTHR37816">
    <property type="entry name" value="YALI0E33011P"/>
    <property type="match status" value="1"/>
</dbReference>
<dbReference type="RefSeq" id="WP_181676335.1">
    <property type="nucleotide sequence ID" value="NZ_JABJVM010000005.1"/>
</dbReference>
<comment type="caution">
    <text evidence="1">The sequence shown here is derived from an EMBL/GenBank/DDBJ whole genome shotgun (WGS) entry which is preliminary data.</text>
</comment>
<sequence>MVVRIHVVGASGAGTSTLGKALADRLGVAFFDTDDYYWEEKFSVKRAIERRLEMMERDFMAREDWVLSGALSNWGTPLEPFFDVVVFLEVPRDVRLERLVNRERMRYGEAILPGGSRHQEHLEFVAWASRYEDGDVDVRSKKLHETWFQRLECPVLRITGDMTVVEEVELVLTELQSK</sequence>
<dbReference type="AlphaFoldDB" id="A0A7W1YFZ3"/>
<dbReference type="Proteomes" id="UP000548787">
    <property type="component" value="Unassembled WGS sequence"/>
</dbReference>
<organism evidence="1 2">
    <name type="scientific">Listeria rustica</name>
    <dbReference type="NCBI Taxonomy" id="2713503"/>
    <lineage>
        <taxon>Bacteria</taxon>
        <taxon>Bacillati</taxon>
        <taxon>Bacillota</taxon>
        <taxon>Bacilli</taxon>
        <taxon>Bacillales</taxon>
        <taxon>Listeriaceae</taxon>
        <taxon>Listeria</taxon>
    </lineage>
</organism>
<dbReference type="NCBIfam" id="NF004861">
    <property type="entry name" value="PRK06217.1"/>
    <property type="match status" value="1"/>
</dbReference>
<dbReference type="EMBL" id="JABJVM010000005">
    <property type="protein sequence ID" value="MBA3926074.1"/>
    <property type="molecule type" value="Genomic_DNA"/>
</dbReference>
<reference evidence="1 2" key="1">
    <citation type="submission" date="2020-08" db="EMBL/GenBank/DDBJ databases">
        <title>Listeria ohnekaius sp. nov. and Listeria portnoyii sp. nov. isolated from non-agricultural and natural environments.</title>
        <authorList>
            <person name="Weller D."/>
            <person name="Belias A.M."/>
            <person name="Liao J."/>
            <person name="Guo S."/>
            <person name="Orsi R.H."/>
            <person name="Wiedmann M."/>
        </authorList>
    </citation>
    <scope>NUCLEOTIDE SEQUENCE [LARGE SCALE GENOMIC DNA]</scope>
    <source>
        <strain evidence="1 2">FSL W9-0585</strain>
    </source>
</reference>
<evidence type="ECO:0000313" key="2">
    <source>
        <dbReference type="Proteomes" id="UP000548787"/>
    </source>
</evidence>
<accession>A0A7W1YFZ3</accession>
<evidence type="ECO:0000313" key="1">
    <source>
        <dbReference type="EMBL" id="MBA3926074.1"/>
    </source>
</evidence>
<name>A0A7W1YFZ3_9LIST</name>
<keyword evidence="2" id="KW-1185">Reference proteome</keyword>
<protein>
    <submittedName>
        <fullName evidence="1">AAA family ATPase</fullName>
    </submittedName>
</protein>
<dbReference type="PRINTS" id="PR01100">
    <property type="entry name" value="SHIKIMTKNASE"/>
</dbReference>